<dbReference type="PIRSF" id="PIRSF038021">
    <property type="entry name" value="UCP038021_RWDD2"/>
    <property type="match status" value="1"/>
</dbReference>
<sequence>MSDTYCARKAEIDLLMSMFTVGNELIFDEQEIFNKNVKLVDRMCEDDQYSISFRIKLQNQAELAVQLPPGYPSGDPNKPISPVITIRLLPSVSATGHNSRELSTRFSEWLKEAVSSGDPVVCSAIDWLQQELSVDPQTPTTSVDSASYPVEPEQENKTVCLWILSHHIRSPVKRRLIQEWANELQLTGCSMPGKPGLVVVEGLTRNADEYWRRIRGLQWKAIQLRDREVLGTEPYVTRRFKDGFDELLMSNSDRISWLRDHGIPEEQFRFVFGIASKSSIRSSLLPTTS</sequence>
<dbReference type="Pfam" id="PF05773">
    <property type="entry name" value="RWD"/>
    <property type="match status" value="1"/>
</dbReference>
<dbReference type="Gene3D" id="3.10.110.10">
    <property type="entry name" value="Ubiquitin Conjugating Enzyme"/>
    <property type="match status" value="1"/>
</dbReference>
<dbReference type="InterPro" id="IPR016135">
    <property type="entry name" value="UBQ-conjugating_enzyme/RWD"/>
</dbReference>
<protein>
    <recommendedName>
        <fullName evidence="1">RWD domain-containing protein</fullName>
    </recommendedName>
</protein>
<dbReference type="Pfam" id="PF06544">
    <property type="entry name" value="Prp3_C"/>
    <property type="match status" value="1"/>
</dbReference>
<gene>
    <name evidence="2" type="ORF">CDAUBV1_LOCUS9900</name>
</gene>
<dbReference type="PANTHER" id="PTHR15955:SF8">
    <property type="entry name" value="RWD DOMAIN-CONTAINING PROTEIN 2B-RELATED"/>
    <property type="match status" value="1"/>
</dbReference>
<dbReference type="PANTHER" id="PTHR15955">
    <property type="entry name" value="RWD DOMAIN CONTAINING PROTEIN 2"/>
    <property type="match status" value="1"/>
</dbReference>
<evidence type="ECO:0000313" key="2">
    <source>
        <dbReference type="EMBL" id="CAL5135789.1"/>
    </source>
</evidence>
<dbReference type="AlphaFoldDB" id="A0AAV2TFA7"/>
<accession>A0AAV2TFA7</accession>
<dbReference type="InterPro" id="IPR006575">
    <property type="entry name" value="RWD_dom"/>
</dbReference>
<dbReference type="CDD" id="cd24163">
    <property type="entry name" value="RWDD2_C"/>
    <property type="match status" value="1"/>
</dbReference>
<dbReference type="InterPro" id="IPR010541">
    <property type="entry name" value="Prp3_C"/>
</dbReference>
<dbReference type="SUPFAM" id="SSF54495">
    <property type="entry name" value="UBC-like"/>
    <property type="match status" value="1"/>
</dbReference>
<proteinExistence type="predicted"/>
<evidence type="ECO:0000259" key="1">
    <source>
        <dbReference type="PROSITE" id="PS50908"/>
    </source>
</evidence>
<dbReference type="InterPro" id="IPR017359">
    <property type="entry name" value="Phi-like"/>
</dbReference>
<comment type="caution">
    <text evidence="2">The sequence shown here is derived from an EMBL/GenBank/DDBJ whole genome shotgun (WGS) entry which is preliminary data.</text>
</comment>
<dbReference type="EMBL" id="CAXLJL010000268">
    <property type="protein sequence ID" value="CAL5135789.1"/>
    <property type="molecule type" value="Genomic_DNA"/>
</dbReference>
<feature type="domain" description="RWD" evidence="1">
    <location>
        <begin position="10"/>
        <end position="135"/>
    </location>
</feature>
<evidence type="ECO:0000313" key="3">
    <source>
        <dbReference type="Proteomes" id="UP001497525"/>
    </source>
</evidence>
<name>A0AAV2TFA7_CALDB</name>
<dbReference type="Proteomes" id="UP001497525">
    <property type="component" value="Unassembled WGS sequence"/>
</dbReference>
<reference evidence="2" key="1">
    <citation type="submission" date="2024-06" db="EMBL/GenBank/DDBJ databases">
        <authorList>
            <person name="Liu X."/>
            <person name="Lenzi L."/>
            <person name="Haldenby T S."/>
            <person name="Uol C."/>
        </authorList>
    </citation>
    <scope>NUCLEOTIDE SEQUENCE</scope>
</reference>
<dbReference type="PROSITE" id="PS50908">
    <property type="entry name" value="RWD"/>
    <property type="match status" value="1"/>
</dbReference>
<dbReference type="InterPro" id="IPR059181">
    <property type="entry name" value="RWDD2A-B_C"/>
</dbReference>
<organism evidence="2 3">
    <name type="scientific">Calicophoron daubneyi</name>
    <name type="common">Rumen fluke</name>
    <name type="synonym">Paramphistomum daubneyi</name>
    <dbReference type="NCBI Taxonomy" id="300641"/>
    <lineage>
        <taxon>Eukaryota</taxon>
        <taxon>Metazoa</taxon>
        <taxon>Spiralia</taxon>
        <taxon>Lophotrochozoa</taxon>
        <taxon>Platyhelminthes</taxon>
        <taxon>Trematoda</taxon>
        <taxon>Digenea</taxon>
        <taxon>Plagiorchiida</taxon>
        <taxon>Pronocephalata</taxon>
        <taxon>Paramphistomoidea</taxon>
        <taxon>Paramphistomidae</taxon>
        <taxon>Calicophoron</taxon>
    </lineage>
</organism>